<feature type="transmembrane region" description="Helical" evidence="1">
    <location>
        <begin position="12"/>
        <end position="31"/>
    </location>
</feature>
<feature type="transmembrane region" description="Helical" evidence="1">
    <location>
        <begin position="37"/>
        <end position="60"/>
    </location>
</feature>
<protein>
    <recommendedName>
        <fullName evidence="4">ATP synthase protein I</fullName>
    </recommendedName>
</protein>
<keyword evidence="1" id="KW-0812">Transmembrane</keyword>
<proteinExistence type="predicted"/>
<sequence length="142" mass="14763">MQSTDARILRGAAIPTGLAGLVAIIAGLLFAGGKGVLGAAIGAVLVLVFFTLGMLVVSYVSRLSQQLVMMAGLLGYLIKLIAVFALVAALNHVTAWNAHVFGWTVLSLTIVWLAAEVNATISARQPYVESGRTSRDLGKPGT</sequence>
<feature type="transmembrane region" description="Helical" evidence="1">
    <location>
        <begin position="96"/>
        <end position="115"/>
    </location>
</feature>
<feature type="transmembrane region" description="Helical" evidence="1">
    <location>
        <begin position="67"/>
        <end position="90"/>
    </location>
</feature>
<dbReference type="EMBL" id="BAABHF010000043">
    <property type="protein sequence ID" value="GAA4509015.1"/>
    <property type="molecule type" value="Genomic_DNA"/>
</dbReference>
<keyword evidence="3" id="KW-1185">Reference proteome</keyword>
<dbReference type="RefSeq" id="WP_345471137.1">
    <property type="nucleotide sequence ID" value="NZ_BAABHF010000043.1"/>
</dbReference>
<accession>A0ABP8QT85</accession>
<evidence type="ECO:0000313" key="2">
    <source>
        <dbReference type="EMBL" id="GAA4509015.1"/>
    </source>
</evidence>
<dbReference type="Proteomes" id="UP001500503">
    <property type="component" value="Unassembled WGS sequence"/>
</dbReference>
<organism evidence="2 3">
    <name type="scientific">Actinoallomurus oryzae</name>
    <dbReference type="NCBI Taxonomy" id="502180"/>
    <lineage>
        <taxon>Bacteria</taxon>
        <taxon>Bacillati</taxon>
        <taxon>Actinomycetota</taxon>
        <taxon>Actinomycetes</taxon>
        <taxon>Streptosporangiales</taxon>
        <taxon>Thermomonosporaceae</taxon>
        <taxon>Actinoallomurus</taxon>
    </lineage>
</organism>
<evidence type="ECO:0000256" key="1">
    <source>
        <dbReference type="SAM" id="Phobius"/>
    </source>
</evidence>
<evidence type="ECO:0000313" key="3">
    <source>
        <dbReference type="Proteomes" id="UP001500503"/>
    </source>
</evidence>
<name>A0ABP8QT85_9ACTN</name>
<keyword evidence="1" id="KW-1133">Transmembrane helix</keyword>
<evidence type="ECO:0008006" key="4">
    <source>
        <dbReference type="Google" id="ProtNLM"/>
    </source>
</evidence>
<reference evidence="3" key="1">
    <citation type="journal article" date="2019" name="Int. J. Syst. Evol. Microbiol.">
        <title>The Global Catalogue of Microorganisms (GCM) 10K type strain sequencing project: providing services to taxonomists for standard genome sequencing and annotation.</title>
        <authorList>
            <consortium name="The Broad Institute Genomics Platform"/>
            <consortium name="The Broad Institute Genome Sequencing Center for Infectious Disease"/>
            <person name="Wu L."/>
            <person name="Ma J."/>
        </authorList>
    </citation>
    <scope>NUCLEOTIDE SEQUENCE [LARGE SCALE GENOMIC DNA]</scope>
    <source>
        <strain evidence="3">JCM 17933</strain>
    </source>
</reference>
<gene>
    <name evidence="2" type="ORF">GCM10023191_069550</name>
</gene>
<comment type="caution">
    <text evidence="2">The sequence shown here is derived from an EMBL/GenBank/DDBJ whole genome shotgun (WGS) entry which is preliminary data.</text>
</comment>
<keyword evidence="1" id="KW-0472">Membrane</keyword>